<dbReference type="InterPro" id="IPR053812">
    <property type="entry name" value="HTH_Sigma70_ECF-like"/>
</dbReference>
<dbReference type="GO" id="GO:0006352">
    <property type="term" value="P:DNA-templated transcription initiation"/>
    <property type="evidence" value="ECO:0007669"/>
    <property type="project" value="InterPro"/>
</dbReference>
<name>A0A7V9AD36_9BACT</name>
<protein>
    <recommendedName>
        <fullName evidence="1">RNA polymerase sigma-70 ECF-like HTH domain-containing protein</fullName>
    </recommendedName>
</protein>
<reference evidence="2 3" key="1">
    <citation type="submission" date="2020-07" db="EMBL/GenBank/DDBJ databases">
        <title>Thermogemmata thermophila gen. nov., sp. nov., a novel moderate thermophilic planctomycete from a Kamchatka hot spring.</title>
        <authorList>
            <person name="Elcheninov A.G."/>
            <person name="Podosokorskaya O.A."/>
            <person name="Kovaleva O.L."/>
            <person name="Novikov A."/>
            <person name="Bonch-Osmolovskaya E.A."/>
            <person name="Toshchakov S.V."/>
            <person name="Kublanov I.V."/>
        </authorList>
    </citation>
    <scope>NUCLEOTIDE SEQUENCE [LARGE SCALE GENOMIC DNA]</scope>
    <source>
        <strain evidence="2 3">2918</strain>
    </source>
</reference>
<keyword evidence="3" id="KW-1185">Reference proteome</keyword>
<evidence type="ECO:0000313" key="2">
    <source>
        <dbReference type="EMBL" id="MBA2227694.1"/>
    </source>
</evidence>
<dbReference type="EMBL" id="JACEFB010000017">
    <property type="protein sequence ID" value="MBA2227694.1"/>
    <property type="molecule type" value="Genomic_DNA"/>
</dbReference>
<dbReference type="Proteomes" id="UP000542342">
    <property type="component" value="Unassembled WGS sequence"/>
</dbReference>
<evidence type="ECO:0000313" key="3">
    <source>
        <dbReference type="Proteomes" id="UP000542342"/>
    </source>
</evidence>
<dbReference type="Pfam" id="PF07638">
    <property type="entry name" value="Sigma70_ECF"/>
    <property type="match status" value="1"/>
</dbReference>
<dbReference type="InterPro" id="IPR013325">
    <property type="entry name" value="RNA_pol_sigma_r2"/>
</dbReference>
<organism evidence="2 3">
    <name type="scientific">Thermogemmata fonticola</name>
    <dbReference type="NCBI Taxonomy" id="2755323"/>
    <lineage>
        <taxon>Bacteria</taxon>
        <taxon>Pseudomonadati</taxon>
        <taxon>Planctomycetota</taxon>
        <taxon>Planctomycetia</taxon>
        <taxon>Gemmatales</taxon>
        <taxon>Gemmataceae</taxon>
        <taxon>Thermogemmata</taxon>
    </lineage>
</organism>
<gene>
    <name evidence="2" type="ORF">H0921_16165</name>
</gene>
<dbReference type="SUPFAM" id="SSF46894">
    <property type="entry name" value="C-terminal effector domain of the bipartite response regulators"/>
    <property type="match status" value="1"/>
</dbReference>
<dbReference type="InterPro" id="IPR016032">
    <property type="entry name" value="Sig_transdc_resp-reg_C-effctor"/>
</dbReference>
<evidence type="ECO:0000259" key="1">
    <source>
        <dbReference type="Pfam" id="PF07638"/>
    </source>
</evidence>
<accession>A0A7V9AD36</accession>
<proteinExistence type="predicted"/>
<dbReference type="RefSeq" id="WP_194539557.1">
    <property type="nucleotide sequence ID" value="NZ_JACEFB010000017.1"/>
</dbReference>
<dbReference type="GO" id="GO:0003677">
    <property type="term" value="F:DNA binding"/>
    <property type="evidence" value="ECO:0007669"/>
    <property type="project" value="InterPro"/>
</dbReference>
<dbReference type="AlphaFoldDB" id="A0A7V9AD36"/>
<comment type="caution">
    <text evidence="2">The sequence shown here is derived from an EMBL/GenBank/DDBJ whole genome shotgun (WGS) entry which is preliminary data.</text>
</comment>
<feature type="domain" description="RNA polymerase sigma-70 ECF-like HTH" evidence="1">
    <location>
        <begin position="13"/>
        <end position="192"/>
    </location>
</feature>
<sequence>MAEPTPPRDDRDLVAAYQAGSDTAAQILFDRYCEKLLRLARRRIGQRLLKRIDPEDVIQSAFRTFFVHLRKSDFSFAEESDLFKLLVRLTVHKTLRQIAHHRAAKRDPAREVVNVLDDRDLMEQLISQEPPPEAEVTLVEEMERFFARLSDFECKVLELRLQGYSTSEIAQKLQTYDRKIRRVLERIEKLAHQHAAESG</sequence>
<dbReference type="SUPFAM" id="SSF88946">
    <property type="entry name" value="Sigma2 domain of RNA polymerase sigma factors"/>
    <property type="match status" value="1"/>
</dbReference>
<dbReference type="Gene3D" id="1.10.1740.10">
    <property type="match status" value="1"/>
</dbReference>
<dbReference type="GO" id="GO:0003700">
    <property type="term" value="F:DNA-binding transcription factor activity"/>
    <property type="evidence" value="ECO:0007669"/>
    <property type="project" value="InterPro"/>
</dbReference>